<evidence type="ECO:0000313" key="3">
    <source>
        <dbReference type="Proteomes" id="UP001057375"/>
    </source>
</evidence>
<feature type="compositionally biased region" description="Low complexity" evidence="1">
    <location>
        <begin position="19"/>
        <end position="35"/>
    </location>
</feature>
<feature type="compositionally biased region" description="Polar residues" evidence="1">
    <location>
        <begin position="1"/>
        <end position="18"/>
    </location>
</feature>
<reference evidence="2" key="1">
    <citation type="submission" date="2022-03" db="EMBL/GenBank/DDBJ databases">
        <title>Draft genome sequence of Aduncisulcus paluster, a free-living microaerophilic Fornicata.</title>
        <authorList>
            <person name="Yuyama I."/>
            <person name="Kume K."/>
            <person name="Tamura T."/>
            <person name="Inagaki Y."/>
            <person name="Hashimoto T."/>
        </authorList>
    </citation>
    <scope>NUCLEOTIDE SEQUENCE</scope>
    <source>
        <strain evidence="2">NY0171</strain>
    </source>
</reference>
<comment type="caution">
    <text evidence="2">The sequence shown here is derived from an EMBL/GenBank/DDBJ whole genome shotgun (WGS) entry which is preliminary data.</text>
</comment>
<evidence type="ECO:0000313" key="2">
    <source>
        <dbReference type="EMBL" id="GKT28502.1"/>
    </source>
</evidence>
<feature type="non-terminal residue" evidence="2">
    <location>
        <position position="50"/>
    </location>
</feature>
<feature type="compositionally biased region" description="Polar residues" evidence="1">
    <location>
        <begin position="36"/>
        <end position="50"/>
    </location>
</feature>
<dbReference type="EMBL" id="BQXS01013133">
    <property type="protein sequence ID" value="GKT28502.1"/>
    <property type="molecule type" value="Genomic_DNA"/>
</dbReference>
<proteinExistence type="predicted"/>
<sequence>GHSSAHQLSPSSTSDQPVTSRGHGSSTTLGHSSAHQLSRSSTSDQLVTSR</sequence>
<keyword evidence="3" id="KW-1185">Reference proteome</keyword>
<evidence type="ECO:0000256" key="1">
    <source>
        <dbReference type="SAM" id="MobiDB-lite"/>
    </source>
</evidence>
<feature type="non-terminal residue" evidence="2">
    <location>
        <position position="1"/>
    </location>
</feature>
<feature type="region of interest" description="Disordered" evidence="1">
    <location>
        <begin position="1"/>
        <end position="50"/>
    </location>
</feature>
<name>A0ABQ5K7H4_9EUKA</name>
<gene>
    <name evidence="2" type="ORF">ADUPG1_014016</name>
</gene>
<organism evidence="2 3">
    <name type="scientific">Aduncisulcus paluster</name>
    <dbReference type="NCBI Taxonomy" id="2918883"/>
    <lineage>
        <taxon>Eukaryota</taxon>
        <taxon>Metamonada</taxon>
        <taxon>Carpediemonas-like organisms</taxon>
        <taxon>Aduncisulcus</taxon>
    </lineage>
</organism>
<protein>
    <submittedName>
        <fullName evidence="2">Uncharacterized protein</fullName>
    </submittedName>
</protein>
<dbReference type="Proteomes" id="UP001057375">
    <property type="component" value="Unassembled WGS sequence"/>
</dbReference>
<accession>A0ABQ5K7H4</accession>